<evidence type="ECO:0000256" key="7">
    <source>
        <dbReference type="ARBA" id="ARBA00022989"/>
    </source>
</evidence>
<comment type="function">
    <text evidence="9">Transmembrane (T) component of an energy-coupling factor (ECF) ABC-transporter complex. Unlike classic ABC transporters this ECF transporter provides the energy necessary to transport a number of different substrates.</text>
</comment>
<evidence type="ECO:0000256" key="8">
    <source>
        <dbReference type="ARBA" id="ARBA00023136"/>
    </source>
</evidence>
<comment type="similarity">
    <text evidence="2 9">Belongs to the energy-coupling factor EcfT family.</text>
</comment>
<keyword evidence="11" id="KW-1185">Reference proteome</keyword>
<dbReference type="OrthoDB" id="8075495at2"/>
<gene>
    <name evidence="9" type="primary">ecfT</name>
    <name evidence="10" type="ORF">D8M05_13505</name>
</gene>
<dbReference type="PANTHER" id="PTHR33514:SF13">
    <property type="entry name" value="PROTEIN ABCI12, CHLOROPLASTIC"/>
    <property type="match status" value="1"/>
</dbReference>
<comment type="subcellular location">
    <subcellularLocation>
        <location evidence="1 9">Cell membrane</location>
        <topology evidence="1 9">Multi-pass membrane protein</topology>
    </subcellularLocation>
</comment>
<evidence type="ECO:0000256" key="5">
    <source>
        <dbReference type="ARBA" id="ARBA00022475"/>
    </source>
</evidence>
<evidence type="ECO:0000256" key="9">
    <source>
        <dbReference type="HAMAP-Rule" id="MF_01461"/>
    </source>
</evidence>
<dbReference type="Pfam" id="PF02361">
    <property type="entry name" value="CbiQ"/>
    <property type="match status" value="1"/>
</dbReference>
<name>A0A494YVQ4_9BACI</name>
<keyword evidence="7 9" id="KW-1133">Transmembrane helix</keyword>
<keyword evidence="5 9" id="KW-1003">Cell membrane</keyword>
<organism evidence="10 11">
    <name type="scientific">Oceanobacillus bengalensis</name>
    <dbReference type="NCBI Taxonomy" id="1435466"/>
    <lineage>
        <taxon>Bacteria</taxon>
        <taxon>Bacillati</taxon>
        <taxon>Bacillota</taxon>
        <taxon>Bacilli</taxon>
        <taxon>Bacillales</taxon>
        <taxon>Bacillaceae</taxon>
        <taxon>Oceanobacillus</taxon>
    </lineage>
</organism>
<reference evidence="10 11" key="1">
    <citation type="journal article" date="2015" name="Antonie Van Leeuwenhoek">
        <title>Oceanobacillus bengalensis sp. nov., a bacterium isolated from seawater of the Bay of Bengal.</title>
        <authorList>
            <person name="Yongchang O."/>
            <person name="Xiang W."/>
            <person name="Wang G."/>
        </authorList>
    </citation>
    <scope>NUCLEOTIDE SEQUENCE [LARGE SCALE GENOMIC DNA]</scope>
    <source>
        <strain evidence="10 11">MCCC 1K00260</strain>
    </source>
</reference>
<dbReference type="GO" id="GO:0022857">
    <property type="term" value="F:transmembrane transporter activity"/>
    <property type="evidence" value="ECO:0007669"/>
    <property type="project" value="UniProtKB-UniRule"/>
</dbReference>
<evidence type="ECO:0000313" key="10">
    <source>
        <dbReference type="EMBL" id="RKQ14237.1"/>
    </source>
</evidence>
<evidence type="ECO:0000256" key="3">
    <source>
        <dbReference type="ARBA" id="ARBA00014042"/>
    </source>
</evidence>
<dbReference type="PANTHER" id="PTHR33514">
    <property type="entry name" value="PROTEIN ABCI12, CHLOROPLASTIC"/>
    <property type="match status" value="1"/>
</dbReference>
<dbReference type="EMBL" id="RBZO01000022">
    <property type="protein sequence ID" value="RKQ14237.1"/>
    <property type="molecule type" value="Genomic_DNA"/>
</dbReference>
<dbReference type="Proteomes" id="UP000281813">
    <property type="component" value="Unassembled WGS sequence"/>
</dbReference>
<dbReference type="CDD" id="cd16914">
    <property type="entry name" value="EcfT"/>
    <property type="match status" value="1"/>
</dbReference>
<dbReference type="HAMAP" id="MF_01461">
    <property type="entry name" value="EcfT"/>
    <property type="match status" value="1"/>
</dbReference>
<dbReference type="InterPro" id="IPR024919">
    <property type="entry name" value="EcfT"/>
</dbReference>
<protein>
    <recommendedName>
        <fullName evidence="3 9">Energy-coupling factor transporter transmembrane protein EcfT</fullName>
        <shortName evidence="9">ECF transporter T component EcfT</shortName>
    </recommendedName>
</protein>
<keyword evidence="4 9" id="KW-0813">Transport</keyword>
<proteinExistence type="inferred from homology"/>
<accession>A0A494YVQ4</accession>
<evidence type="ECO:0000313" key="11">
    <source>
        <dbReference type="Proteomes" id="UP000281813"/>
    </source>
</evidence>
<dbReference type="RefSeq" id="WP_121132683.1">
    <property type="nucleotide sequence ID" value="NZ_JBHUFK010000030.1"/>
</dbReference>
<keyword evidence="6 9" id="KW-0812">Transmembrane</keyword>
<feature type="transmembrane region" description="Helical" evidence="9">
    <location>
        <begin position="107"/>
        <end position="129"/>
    </location>
</feature>
<sequence length="267" mass="30440">MMNSLIIGQYVPGDSYVHRLDPRTKITIIFFFIFVVFFANNVPSYSVLVIFALASVMLSRVPLRFIIKGLTPIWFLVIFTFILHLFVTKEGEVFFDFWHFEFYTGGVVQGVAISIRFFLLILVTSLLTLTTTPIEITDAIEDMLRPLNKVKFPVHELALMMSISLRFIPTLMQETEKISKAQASRGVDFKTGPVKDRIKAVVPLLVPLFVSAFKRAEELAMAMEARGYQGGEGRSKLRELKIGKLDMIIYIIFLSVIAVLFYTRTYA</sequence>
<evidence type="ECO:0000256" key="2">
    <source>
        <dbReference type="ARBA" id="ARBA00005660"/>
    </source>
</evidence>
<feature type="transmembrane region" description="Helical" evidence="9">
    <location>
        <begin position="28"/>
        <end position="53"/>
    </location>
</feature>
<dbReference type="AlphaFoldDB" id="A0A494YVQ4"/>
<feature type="transmembrane region" description="Helical" evidence="9">
    <location>
        <begin position="245"/>
        <end position="263"/>
    </location>
</feature>
<evidence type="ECO:0000256" key="4">
    <source>
        <dbReference type="ARBA" id="ARBA00022448"/>
    </source>
</evidence>
<comment type="caution">
    <text evidence="10">The sequence shown here is derived from an EMBL/GenBank/DDBJ whole genome shotgun (WGS) entry which is preliminary data.</text>
</comment>
<keyword evidence="8 9" id="KW-0472">Membrane</keyword>
<evidence type="ECO:0000256" key="6">
    <source>
        <dbReference type="ARBA" id="ARBA00022692"/>
    </source>
</evidence>
<evidence type="ECO:0000256" key="1">
    <source>
        <dbReference type="ARBA" id="ARBA00004651"/>
    </source>
</evidence>
<comment type="subunit">
    <text evidence="9">Forms a stable energy-coupling factor (ECF) transporter complex composed of 2 membrane-embedded substrate-binding proteins (S component), 2 ATP-binding proteins (A component) and 2 transmembrane proteins (T component).</text>
</comment>
<dbReference type="GO" id="GO:0005886">
    <property type="term" value="C:plasma membrane"/>
    <property type="evidence" value="ECO:0007669"/>
    <property type="project" value="UniProtKB-SubCell"/>
</dbReference>
<dbReference type="InterPro" id="IPR003339">
    <property type="entry name" value="ABC/ECF_trnsptr_transmembrane"/>
</dbReference>
<feature type="transmembrane region" description="Helical" evidence="9">
    <location>
        <begin position="65"/>
        <end position="87"/>
    </location>
</feature>